<sequence>MIPSKGDGINRFHTSKLHKAQERVLIIRTLKLDFLCVNVIVETPQRELHLHILLHLQPLATLK</sequence>
<comment type="caution">
    <text evidence="1">The sequence shown here is derived from an EMBL/GenBank/DDBJ whole genome shotgun (WGS) entry which is preliminary data.</text>
</comment>
<organism evidence="1 2">
    <name type="scientific">Stephania cephalantha</name>
    <dbReference type="NCBI Taxonomy" id="152367"/>
    <lineage>
        <taxon>Eukaryota</taxon>
        <taxon>Viridiplantae</taxon>
        <taxon>Streptophyta</taxon>
        <taxon>Embryophyta</taxon>
        <taxon>Tracheophyta</taxon>
        <taxon>Spermatophyta</taxon>
        <taxon>Magnoliopsida</taxon>
        <taxon>Ranunculales</taxon>
        <taxon>Menispermaceae</taxon>
        <taxon>Menispermoideae</taxon>
        <taxon>Cissampelideae</taxon>
        <taxon>Stephania</taxon>
    </lineage>
</organism>
<evidence type="ECO:0000313" key="2">
    <source>
        <dbReference type="Proteomes" id="UP001419268"/>
    </source>
</evidence>
<dbReference type="Proteomes" id="UP001419268">
    <property type="component" value="Unassembled WGS sequence"/>
</dbReference>
<proteinExistence type="predicted"/>
<dbReference type="AlphaFoldDB" id="A0AAP0F5N4"/>
<dbReference type="EMBL" id="JBBNAG010000009">
    <property type="protein sequence ID" value="KAK9104360.1"/>
    <property type="molecule type" value="Genomic_DNA"/>
</dbReference>
<keyword evidence="2" id="KW-1185">Reference proteome</keyword>
<reference evidence="1 2" key="1">
    <citation type="submission" date="2024-01" db="EMBL/GenBank/DDBJ databases">
        <title>Genome assemblies of Stephania.</title>
        <authorList>
            <person name="Yang L."/>
        </authorList>
    </citation>
    <scope>NUCLEOTIDE SEQUENCE [LARGE SCALE GENOMIC DNA]</scope>
    <source>
        <strain evidence="1">JXDWG</strain>
        <tissue evidence="1">Leaf</tissue>
    </source>
</reference>
<protein>
    <submittedName>
        <fullName evidence="1">Uncharacterized protein</fullName>
    </submittedName>
</protein>
<accession>A0AAP0F5N4</accession>
<name>A0AAP0F5N4_9MAGN</name>
<gene>
    <name evidence="1" type="ORF">Scep_021204</name>
</gene>
<evidence type="ECO:0000313" key="1">
    <source>
        <dbReference type="EMBL" id="KAK9104360.1"/>
    </source>
</evidence>